<evidence type="ECO:0000256" key="7">
    <source>
        <dbReference type="SAM" id="MobiDB-lite"/>
    </source>
</evidence>
<comment type="cofactor">
    <cofactor evidence="1">
        <name>Zn(2+)</name>
        <dbReference type="ChEBI" id="CHEBI:29105"/>
    </cofactor>
</comment>
<feature type="domain" description="Peptidase M48" evidence="9">
    <location>
        <begin position="138"/>
        <end position="320"/>
    </location>
</feature>
<evidence type="ECO:0000256" key="3">
    <source>
        <dbReference type="ARBA" id="ARBA00022723"/>
    </source>
</evidence>
<keyword evidence="2" id="KW-0645">Protease</keyword>
<dbReference type="Proteomes" id="UP000642673">
    <property type="component" value="Unassembled WGS sequence"/>
</dbReference>
<feature type="transmembrane region" description="Helical" evidence="8">
    <location>
        <begin position="403"/>
        <end position="420"/>
    </location>
</feature>
<dbReference type="SUPFAM" id="SSF103473">
    <property type="entry name" value="MFS general substrate transporter"/>
    <property type="match status" value="1"/>
</dbReference>
<evidence type="ECO:0000256" key="2">
    <source>
        <dbReference type="ARBA" id="ARBA00022670"/>
    </source>
</evidence>
<evidence type="ECO:0000256" key="4">
    <source>
        <dbReference type="ARBA" id="ARBA00022801"/>
    </source>
</evidence>
<feature type="transmembrane region" description="Helical" evidence="8">
    <location>
        <begin position="475"/>
        <end position="497"/>
    </location>
</feature>
<gene>
    <name evidence="10" type="ORF">GCM10010347_42060</name>
</gene>
<comment type="caution">
    <text evidence="10">The sequence shown here is derived from an EMBL/GenBank/DDBJ whole genome shotgun (WGS) entry which is preliminary data.</text>
</comment>
<proteinExistence type="predicted"/>
<evidence type="ECO:0000256" key="8">
    <source>
        <dbReference type="SAM" id="Phobius"/>
    </source>
</evidence>
<feature type="transmembrane region" description="Helical" evidence="8">
    <location>
        <begin position="627"/>
        <end position="655"/>
    </location>
</feature>
<dbReference type="RefSeq" id="WP_190185773.1">
    <property type="nucleotide sequence ID" value="NZ_BMVP01000008.1"/>
</dbReference>
<feature type="compositionally biased region" description="Pro residues" evidence="7">
    <location>
        <begin position="1"/>
        <end position="15"/>
    </location>
</feature>
<protein>
    <recommendedName>
        <fullName evidence="9">Peptidase M48 domain-containing protein</fullName>
    </recommendedName>
</protein>
<keyword evidence="6" id="KW-0482">Metalloprotease</keyword>
<evidence type="ECO:0000256" key="5">
    <source>
        <dbReference type="ARBA" id="ARBA00022833"/>
    </source>
</evidence>
<feature type="transmembrane region" description="Helical" evidence="8">
    <location>
        <begin position="544"/>
        <end position="563"/>
    </location>
</feature>
<dbReference type="Pfam" id="PF01435">
    <property type="entry name" value="Peptidase_M48"/>
    <property type="match status" value="1"/>
</dbReference>
<feature type="transmembrane region" description="Helical" evidence="8">
    <location>
        <begin position="249"/>
        <end position="271"/>
    </location>
</feature>
<keyword evidence="3" id="KW-0479">Metal-binding</keyword>
<keyword evidence="5" id="KW-0862">Zinc</keyword>
<evidence type="ECO:0000313" key="10">
    <source>
        <dbReference type="EMBL" id="GHB67553.1"/>
    </source>
</evidence>
<dbReference type="EMBL" id="BMVP01000008">
    <property type="protein sequence ID" value="GHB67553.1"/>
    <property type="molecule type" value="Genomic_DNA"/>
</dbReference>
<keyword evidence="8" id="KW-0472">Membrane</keyword>
<keyword evidence="8" id="KW-1133">Transmembrane helix</keyword>
<feature type="region of interest" description="Disordered" evidence="7">
    <location>
        <begin position="1"/>
        <end position="20"/>
    </location>
</feature>
<keyword evidence="4" id="KW-0378">Hydrolase</keyword>
<evidence type="ECO:0000256" key="6">
    <source>
        <dbReference type="ARBA" id="ARBA00023049"/>
    </source>
</evidence>
<sequence length="881" mass="92899">MPTPAPPTVPVPETPQDPSGLPAGTTFRFILLITALLGASAFIYNTVYLAFAPGADRAQAVYEQCAAAAGRAGEISPAVNLPDYFLTCTAEFERTKAPWALAGVASLLALAGLFYWADPYVHVRRNDLVAFAPEADAEDAALVRHLHELVAEAGLHRPPRFFLRRSSSSVTAHAFGRAGWYAVVLDAGLVTRFRADPARLRALVLHELAHLRNRDTGIECLTRSLTWAFLPLGVLPLAAALIGTAPGDALGVGLRAAVLLGLVFLSSRAVLRAREHGADVRAASWDGVREDLLTAIAAAGDIPHPWWKRSLGFHPTTEQRRRIVHHPDRLFRTGFWECFAAGLAAMSAGSGFLILWWLTAHEADPLNSRWAAALVISPAVVAVVGLGAWRTAARSDHRIRDRVFPALGLAVGLVLGRPLAVDSGMAAPLPRLASSGAAAAALWALCLAFVLVLFEWWAAQAAAAWGAPVAPRRAGWALGWVAASLILSVVIASWMVLTDAADWLGTVAEGVRADHEAVAQVAPAGPYWLWSAVHHPMQLRFAQWTPLILALVLVWAVPLAARLRPAPRSAKTRGSAAQRRAEALSGWPLVVAVASTAATAAFVGGTLVSRLLIHSGIPERTRTMDGFLLAFTHGNFVVAMLVQGFVALATAALLVRRHGITAALYGLMAAFVTGCLVTAVFFGGVLAAGCVDALALRPAACGGISLPLVRNTLLRILVGGTACSLIMVTTGAVVLGVRRRLRSEAPSRPVVGAAAEGRITARRVGLTALLLAGSVTLFACTTDTTDRSFGVPTGGGEEVRSACRQYDELLGSLDTLTTAEVHTRLGKASQSAVQGGDPALALAFMEHFKAALEGDSAAFKEHGDRINQTCAAAGVVLVNLP</sequence>
<feature type="transmembrane region" description="Helical" evidence="8">
    <location>
        <begin position="584"/>
        <end position="607"/>
    </location>
</feature>
<reference evidence="11" key="1">
    <citation type="journal article" date="2019" name="Int. J. Syst. Evol. Microbiol.">
        <title>The Global Catalogue of Microorganisms (GCM) 10K type strain sequencing project: providing services to taxonomists for standard genome sequencing and annotation.</title>
        <authorList>
            <consortium name="The Broad Institute Genomics Platform"/>
            <consortium name="The Broad Institute Genome Sequencing Center for Infectious Disease"/>
            <person name="Wu L."/>
            <person name="Ma J."/>
        </authorList>
    </citation>
    <scope>NUCLEOTIDE SEQUENCE [LARGE SCALE GENOMIC DNA]</scope>
    <source>
        <strain evidence="11">JCM 4738</strain>
    </source>
</reference>
<dbReference type="InterPro" id="IPR001915">
    <property type="entry name" value="Peptidase_M48"/>
</dbReference>
<keyword evidence="8" id="KW-0812">Transmembrane</keyword>
<feature type="transmembrane region" description="Helical" evidence="8">
    <location>
        <begin position="662"/>
        <end position="688"/>
    </location>
</feature>
<evidence type="ECO:0000256" key="1">
    <source>
        <dbReference type="ARBA" id="ARBA00001947"/>
    </source>
</evidence>
<evidence type="ECO:0000259" key="9">
    <source>
        <dbReference type="Pfam" id="PF01435"/>
    </source>
</evidence>
<dbReference type="InterPro" id="IPR036259">
    <property type="entry name" value="MFS_trans_sf"/>
</dbReference>
<accession>A0ABQ3EW12</accession>
<feature type="transmembrane region" description="Helical" evidence="8">
    <location>
        <begin position="432"/>
        <end position="454"/>
    </location>
</feature>
<keyword evidence="11" id="KW-1185">Reference proteome</keyword>
<feature type="transmembrane region" description="Helical" evidence="8">
    <location>
        <begin position="29"/>
        <end position="51"/>
    </location>
</feature>
<dbReference type="Gene3D" id="3.30.2010.10">
    <property type="entry name" value="Metalloproteases ('zincins'), catalytic domain"/>
    <property type="match status" value="1"/>
</dbReference>
<evidence type="ECO:0000313" key="11">
    <source>
        <dbReference type="Proteomes" id="UP000642673"/>
    </source>
</evidence>
<feature type="transmembrane region" description="Helical" evidence="8">
    <location>
        <begin position="335"/>
        <end position="358"/>
    </location>
</feature>
<feature type="transmembrane region" description="Helical" evidence="8">
    <location>
        <begin position="224"/>
        <end position="243"/>
    </location>
</feature>
<name>A0ABQ3EW12_9ACTN</name>
<feature type="transmembrane region" description="Helical" evidence="8">
    <location>
        <begin position="370"/>
        <end position="391"/>
    </location>
</feature>
<feature type="transmembrane region" description="Helical" evidence="8">
    <location>
        <begin position="716"/>
        <end position="737"/>
    </location>
</feature>
<organism evidence="10 11">
    <name type="scientific">Streptomyces cirratus</name>
    <dbReference type="NCBI Taxonomy" id="68187"/>
    <lineage>
        <taxon>Bacteria</taxon>
        <taxon>Bacillati</taxon>
        <taxon>Actinomycetota</taxon>
        <taxon>Actinomycetes</taxon>
        <taxon>Kitasatosporales</taxon>
        <taxon>Streptomycetaceae</taxon>
        <taxon>Streptomyces</taxon>
    </lineage>
</organism>